<dbReference type="GO" id="GO:0005576">
    <property type="term" value="C:extracellular region"/>
    <property type="evidence" value="ECO:0007669"/>
    <property type="project" value="InterPro"/>
</dbReference>
<keyword evidence="8" id="KW-1015">Disulfide bond</keyword>
<evidence type="ECO:0000256" key="15">
    <source>
        <dbReference type="SAM" id="SignalP"/>
    </source>
</evidence>
<comment type="caution">
    <text evidence="17">The sequence shown here is derived from an EMBL/GenBank/DDBJ whole genome shotgun (WGS) entry which is preliminary data.</text>
</comment>
<evidence type="ECO:0000256" key="14">
    <source>
        <dbReference type="SAM" id="MobiDB-lite"/>
    </source>
</evidence>
<dbReference type="Pfam" id="PF03443">
    <property type="entry name" value="AA9"/>
    <property type="match status" value="1"/>
</dbReference>
<dbReference type="InterPro" id="IPR000254">
    <property type="entry name" value="CBD"/>
</dbReference>
<evidence type="ECO:0000256" key="4">
    <source>
        <dbReference type="ARBA" id="ARBA00023001"/>
    </source>
</evidence>
<keyword evidence="7" id="KW-0503">Monooxygenase</keyword>
<keyword evidence="17" id="KW-0378">Hydrolase</keyword>
<dbReference type="EMBL" id="JACYCD010000044">
    <property type="protein sequence ID" value="KAF8712201.1"/>
    <property type="molecule type" value="Genomic_DNA"/>
</dbReference>
<name>A0A8H7LYA3_9AGAM</name>
<dbReference type="CDD" id="cd21175">
    <property type="entry name" value="LPMO_AA9"/>
    <property type="match status" value="1"/>
</dbReference>
<keyword evidence="2" id="KW-0479">Metal-binding</keyword>
<dbReference type="CDD" id="cd09276">
    <property type="entry name" value="Rnase_HI_RT_non_LTR"/>
    <property type="match status" value="1"/>
</dbReference>
<evidence type="ECO:0000256" key="3">
    <source>
        <dbReference type="ARBA" id="ARBA00022729"/>
    </source>
</evidence>
<dbReference type="InterPro" id="IPR035971">
    <property type="entry name" value="CBD_sf"/>
</dbReference>
<dbReference type="InterPro" id="IPR012337">
    <property type="entry name" value="RNaseH-like_sf"/>
</dbReference>
<keyword evidence="6" id="KW-0186">Copper</keyword>
<dbReference type="AlphaFoldDB" id="A0A8H7LYA3"/>
<comment type="cofactor">
    <cofactor evidence="1">
        <name>Cu(2+)</name>
        <dbReference type="ChEBI" id="CHEBI:29036"/>
    </cofactor>
</comment>
<dbReference type="PROSITE" id="PS51164">
    <property type="entry name" value="CBM1_2"/>
    <property type="match status" value="1"/>
</dbReference>
<dbReference type="PANTHER" id="PTHR33353">
    <property type="entry name" value="PUTATIVE (AFU_ORTHOLOGUE AFUA_1G12560)-RELATED"/>
    <property type="match status" value="1"/>
</dbReference>
<dbReference type="Gene3D" id="3.30.420.10">
    <property type="entry name" value="Ribonuclease H-like superfamily/Ribonuclease H"/>
    <property type="match status" value="1"/>
</dbReference>
<feature type="domain" description="CBM1" evidence="16">
    <location>
        <begin position="310"/>
        <end position="346"/>
    </location>
</feature>
<dbReference type="GO" id="GO:0003676">
    <property type="term" value="F:nucleic acid binding"/>
    <property type="evidence" value="ECO:0007669"/>
    <property type="project" value="InterPro"/>
</dbReference>
<dbReference type="GO" id="GO:0030245">
    <property type="term" value="P:cellulose catabolic process"/>
    <property type="evidence" value="ECO:0007669"/>
    <property type="project" value="UniProtKB-KW"/>
</dbReference>
<feature type="non-terminal residue" evidence="17">
    <location>
        <position position="1"/>
    </location>
</feature>
<keyword evidence="4" id="KW-0136">Cellulose degradation</keyword>
<comment type="catalytic activity">
    <reaction evidence="12">
        <text>[(1-&gt;4)-beta-D-glucosyl]n+m + reduced acceptor + O2 = 4-dehydro-beta-D-glucosyl-[(1-&gt;4)-beta-D-glucosyl]n-1 + [(1-&gt;4)-beta-D-glucosyl]m + acceptor + H2O.</text>
        <dbReference type="EC" id="1.14.99.56"/>
    </reaction>
</comment>
<dbReference type="GO" id="GO:0030248">
    <property type="term" value="F:cellulose binding"/>
    <property type="evidence" value="ECO:0007669"/>
    <property type="project" value="InterPro"/>
</dbReference>
<dbReference type="InterPro" id="IPR036397">
    <property type="entry name" value="RNaseH_sf"/>
</dbReference>
<evidence type="ECO:0000313" key="18">
    <source>
        <dbReference type="Proteomes" id="UP000602905"/>
    </source>
</evidence>
<evidence type="ECO:0000256" key="6">
    <source>
        <dbReference type="ARBA" id="ARBA00023008"/>
    </source>
</evidence>
<comment type="similarity">
    <text evidence="11">Belongs to the polysaccharide monooxygenase AA9 family.</text>
</comment>
<dbReference type="GO" id="GO:0004497">
    <property type="term" value="F:monooxygenase activity"/>
    <property type="evidence" value="ECO:0007669"/>
    <property type="project" value="UniProtKB-KW"/>
</dbReference>
<sequence length="708" mass="75859">MRSVISLLFATATTVLGHGYVQEVVTSSGTYTGYLPYSDPYTSPAPERVIRKIPGNGPVEDLTSIDIQCNGWSSGGVAGSVPAAKMAVAAAGTQVALNWTTWPDSHVGPVITYMARAPSDITKWNPGKEAVWFKVAQQGYENGKWAATDILTGENNSIARFTIPASLKAGQYLIRHEIIALHSAYAYPGAQFYPSCIQIEVTGSGTETGPSELVAFPGAYTETTPGIVFDAYKGAAYPIPGPAVWTGGAGSPASNAPVAATSAASTPVQNTSVGTPTTAAAGTSKAPSSTAAAPSSTSPASLPSSASTSGAVAQYGQCGGTGYTGPTACVSPFTCKKNNDYYSQLRETEFITSYLVHLSQPANPWPEQLLVDKKSPDGQPKKTAAKIISNETEIAEANPNGNIVHSFSDGHAGILRGVPKVGLGYIVKYGRKILADESRSIGPRANIYDTEMLGITMCLGRSVQIAEEVQASQIIIYCDNQAAVKSIAMLHRHPAQYAARIFHQHAHSFLSKKANRHITVKWLPGHSKIACNERADEAAKRSEELRPTPIFNRTITLSRANATQRATSTWRKTWDEHVAARPDSGTFIPSNPSLKLHPIFNHSKFPRNVQCRLVQFLTGHGFYGEYSARFHPQVDPQCSRGQPKQTPEHLLMFCPDTEEHRHIITSVSPDRSWEEIFGTLPGLEAVPEFILKSGIGKCGDPPATAQPL</sequence>
<dbReference type="InterPro" id="IPR049892">
    <property type="entry name" value="AA9"/>
</dbReference>
<protein>
    <recommendedName>
        <fullName evidence="13">lytic cellulose monooxygenase (C4-dehydrogenating)</fullName>
        <ecNumber evidence="13">1.14.99.56</ecNumber>
    </recommendedName>
</protein>
<evidence type="ECO:0000256" key="12">
    <source>
        <dbReference type="ARBA" id="ARBA00045077"/>
    </source>
</evidence>
<evidence type="ECO:0000256" key="2">
    <source>
        <dbReference type="ARBA" id="ARBA00022723"/>
    </source>
</evidence>
<keyword evidence="9" id="KW-0119">Carbohydrate metabolism</keyword>
<evidence type="ECO:0000256" key="5">
    <source>
        <dbReference type="ARBA" id="ARBA00023002"/>
    </source>
</evidence>
<dbReference type="OrthoDB" id="3230070at2759"/>
<dbReference type="Pfam" id="PF00734">
    <property type="entry name" value="CBM_1"/>
    <property type="match status" value="1"/>
</dbReference>
<proteinExistence type="inferred from homology"/>
<dbReference type="SUPFAM" id="SSF53098">
    <property type="entry name" value="Ribonuclease H-like"/>
    <property type="match status" value="1"/>
</dbReference>
<gene>
    <name evidence="17" type="ORF">RHS03_01187</name>
</gene>
<dbReference type="InterPro" id="IPR005103">
    <property type="entry name" value="AA9_LPMO"/>
</dbReference>
<keyword evidence="10" id="KW-0624">Polysaccharide degradation</keyword>
<evidence type="ECO:0000256" key="9">
    <source>
        <dbReference type="ARBA" id="ARBA00023277"/>
    </source>
</evidence>
<organism evidence="17 18">
    <name type="scientific">Rhizoctonia solani</name>
    <dbReference type="NCBI Taxonomy" id="456999"/>
    <lineage>
        <taxon>Eukaryota</taxon>
        <taxon>Fungi</taxon>
        <taxon>Dikarya</taxon>
        <taxon>Basidiomycota</taxon>
        <taxon>Agaricomycotina</taxon>
        <taxon>Agaricomycetes</taxon>
        <taxon>Cantharellales</taxon>
        <taxon>Ceratobasidiaceae</taxon>
        <taxon>Rhizoctonia</taxon>
    </lineage>
</organism>
<dbReference type="PANTHER" id="PTHR33353:SF6">
    <property type="entry name" value="ENDOGLUCANASE IV"/>
    <property type="match status" value="1"/>
</dbReference>
<dbReference type="GO" id="GO:0046872">
    <property type="term" value="F:metal ion binding"/>
    <property type="evidence" value="ECO:0007669"/>
    <property type="project" value="UniProtKB-KW"/>
</dbReference>
<dbReference type="SMART" id="SM00236">
    <property type="entry name" value="fCBD"/>
    <property type="match status" value="1"/>
</dbReference>
<evidence type="ECO:0000256" key="13">
    <source>
        <dbReference type="ARBA" id="ARBA00047174"/>
    </source>
</evidence>
<evidence type="ECO:0000256" key="8">
    <source>
        <dbReference type="ARBA" id="ARBA00023157"/>
    </source>
</evidence>
<keyword evidence="3 15" id="KW-0732">Signal</keyword>
<evidence type="ECO:0000256" key="1">
    <source>
        <dbReference type="ARBA" id="ARBA00001973"/>
    </source>
</evidence>
<feature type="chain" id="PRO_5034609846" description="lytic cellulose monooxygenase (C4-dehydrogenating)" evidence="15">
    <location>
        <begin position="18"/>
        <end position="708"/>
    </location>
</feature>
<evidence type="ECO:0000256" key="7">
    <source>
        <dbReference type="ARBA" id="ARBA00023033"/>
    </source>
</evidence>
<evidence type="ECO:0000256" key="11">
    <source>
        <dbReference type="ARBA" id="ARBA00044502"/>
    </source>
</evidence>
<dbReference type="GO" id="GO:0016787">
    <property type="term" value="F:hydrolase activity"/>
    <property type="evidence" value="ECO:0007669"/>
    <property type="project" value="UniProtKB-KW"/>
</dbReference>
<feature type="region of interest" description="Disordered" evidence="14">
    <location>
        <begin position="262"/>
        <end position="306"/>
    </location>
</feature>
<evidence type="ECO:0000259" key="16">
    <source>
        <dbReference type="PROSITE" id="PS51164"/>
    </source>
</evidence>
<dbReference type="SUPFAM" id="SSF57180">
    <property type="entry name" value="Cellulose-binding domain"/>
    <property type="match status" value="1"/>
</dbReference>
<dbReference type="Gene3D" id="2.70.50.70">
    <property type="match status" value="1"/>
</dbReference>
<dbReference type="Proteomes" id="UP000602905">
    <property type="component" value="Unassembled WGS sequence"/>
</dbReference>
<evidence type="ECO:0000313" key="17">
    <source>
        <dbReference type="EMBL" id="KAF8712201.1"/>
    </source>
</evidence>
<dbReference type="EC" id="1.14.99.56" evidence="13"/>
<accession>A0A8H7LYA3</accession>
<feature type="signal peptide" evidence="15">
    <location>
        <begin position="1"/>
        <end position="17"/>
    </location>
</feature>
<keyword evidence="5" id="KW-0560">Oxidoreductase</keyword>
<reference evidence="17" key="1">
    <citation type="submission" date="2020-09" db="EMBL/GenBank/DDBJ databases">
        <title>Comparative genome analyses of four rice-infecting Rhizoctonia solani isolates reveal extensive enrichment of homogalacturonan modification genes.</title>
        <authorList>
            <person name="Lee D.-Y."/>
            <person name="Jeon J."/>
            <person name="Kim K.-T."/>
            <person name="Cheong K."/>
            <person name="Song H."/>
            <person name="Choi G."/>
            <person name="Ko J."/>
            <person name="Opiyo S.O."/>
            <person name="Zuo S."/>
            <person name="Madhav S."/>
            <person name="Lee Y.-H."/>
            <person name="Wang G.-L."/>
        </authorList>
    </citation>
    <scope>NUCLEOTIDE SEQUENCE</scope>
    <source>
        <strain evidence="17">AG1-IA WGL</strain>
    </source>
</reference>
<evidence type="ECO:0000256" key="10">
    <source>
        <dbReference type="ARBA" id="ARBA00023326"/>
    </source>
</evidence>